<dbReference type="PROSITE" id="PS51352">
    <property type="entry name" value="THIOREDOXIN_2"/>
    <property type="match status" value="1"/>
</dbReference>
<dbReference type="Proteomes" id="UP000198779">
    <property type="component" value="Unassembled WGS sequence"/>
</dbReference>
<reference evidence="3" key="1">
    <citation type="submission" date="2016-10" db="EMBL/GenBank/DDBJ databases">
        <authorList>
            <person name="Varghese N."/>
            <person name="Submissions S."/>
        </authorList>
    </citation>
    <scope>NUCLEOTIDE SEQUENCE [LARGE SCALE GENOMIC DNA]</scope>
    <source>
        <strain evidence="3">BP1-148</strain>
    </source>
</reference>
<dbReference type="Pfam" id="PF14289">
    <property type="entry name" value="DUF4369"/>
    <property type="match status" value="1"/>
</dbReference>
<name>A0A1G7WZW6_9BACT</name>
<keyword evidence="3" id="KW-1185">Reference proteome</keyword>
<dbReference type="AlphaFoldDB" id="A0A1G7WZW6"/>
<dbReference type="STRING" id="645274.SAMN04487901_10965"/>
<dbReference type="EMBL" id="FNCQ01000009">
    <property type="protein sequence ID" value="SDG77455.1"/>
    <property type="molecule type" value="Genomic_DNA"/>
</dbReference>
<accession>A0A1G7WZW6</accession>
<gene>
    <name evidence="2" type="ORF">SAMN04487901_10965</name>
</gene>
<evidence type="ECO:0000313" key="2">
    <source>
        <dbReference type="EMBL" id="SDG77455.1"/>
    </source>
</evidence>
<dbReference type="SUPFAM" id="SSF52833">
    <property type="entry name" value="Thioredoxin-like"/>
    <property type="match status" value="1"/>
</dbReference>
<dbReference type="InterPro" id="IPR036249">
    <property type="entry name" value="Thioredoxin-like_sf"/>
</dbReference>
<sequence length="392" mass="45206">MKERIVILLLVLWLPNICFSNRFELQGHLKNVPDTYYVTVGYDVVENGKWKRIIHDSILVENGMFSLSGQVDELSTAYIEINKQRLRFYLEPSKMTLHIDIHAPYNMQLTGTTVDEEFQTYISTFHECDSNLTEKFRKAVDWEYTSEYSVDYPGMYSLYTHEKEDKLLAFCKKHPDYKIAPDLLLQALEIDMDSWDSYYDGNKVVKAPKRELFSGITKINKVIRKLPAEITNTNLGKKLLERVSIAKAVSECRKTIIGSMAPVFTAVTSTGDSISIANYRDKKYVLLYFWADKISETPYAKEVISNMTKDIPSRDIVRISISCNIDGDEWRQEVNKYGTEYLHVEQPMSTDLYQLFVKQISSLYPFGTLPTYILIDKKGKIASITEGVAEEK</sequence>
<evidence type="ECO:0000313" key="3">
    <source>
        <dbReference type="Proteomes" id="UP000198779"/>
    </source>
</evidence>
<dbReference type="Pfam" id="PF00578">
    <property type="entry name" value="AhpC-TSA"/>
    <property type="match status" value="1"/>
</dbReference>
<dbReference type="InterPro" id="IPR025380">
    <property type="entry name" value="DUF4369"/>
</dbReference>
<proteinExistence type="predicted"/>
<dbReference type="Gene3D" id="3.40.30.10">
    <property type="entry name" value="Glutaredoxin"/>
    <property type="match status" value="1"/>
</dbReference>
<feature type="domain" description="Thioredoxin" evidence="1">
    <location>
        <begin position="255"/>
        <end position="392"/>
    </location>
</feature>
<organism evidence="2 3">
    <name type="scientific">Prevotella communis</name>
    <dbReference type="NCBI Taxonomy" id="2913614"/>
    <lineage>
        <taxon>Bacteria</taxon>
        <taxon>Pseudomonadati</taxon>
        <taxon>Bacteroidota</taxon>
        <taxon>Bacteroidia</taxon>
        <taxon>Bacteroidales</taxon>
        <taxon>Prevotellaceae</taxon>
        <taxon>Prevotella</taxon>
    </lineage>
</organism>
<protein>
    <submittedName>
        <fullName evidence="2">AhpC/TSA family protein</fullName>
    </submittedName>
</protein>
<dbReference type="InterPro" id="IPR000866">
    <property type="entry name" value="AhpC/TSA"/>
</dbReference>
<dbReference type="RefSeq" id="WP_091817676.1">
    <property type="nucleotide sequence ID" value="NZ_FNCQ01000009.1"/>
</dbReference>
<dbReference type="InterPro" id="IPR013766">
    <property type="entry name" value="Thioredoxin_domain"/>
</dbReference>
<evidence type="ECO:0000259" key="1">
    <source>
        <dbReference type="PROSITE" id="PS51352"/>
    </source>
</evidence>
<dbReference type="GO" id="GO:0016209">
    <property type="term" value="F:antioxidant activity"/>
    <property type="evidence" value="ECO:0007669"/>
    <property type="project" value="InterPro"/>
</dbReference>
<dbReference type="GO" id="GO:0016491">
    <property type="term" value="F:oxidoreductase activity"/>
    <property type="evidence" value="ECO:0007669"/>
    <property type="project" value="InterPro"/>
</dbReference>